<name>A0A5J4Z3X0_PORPP</name>
<sequence>MEATRMQGLLYAFLRKKEFELRGDPARAAQALLYAVCTETDPASLLIALVDERNNGGKLLRLVWEHLSTAETAPKLLNLALSPRLHSKLYDSCRIKYFGMLMALPFWWEQLKDIICDWTARDIVAKFLERAILLFLEVRKNEDVREIVEILEMASPPYPAAQRLRFLIGRGSHADFDADHEKIFGAVDSTPYLPVKVIRQNQILLEDAEYEYLDRHFRWLRHDFVQPMRTRLLDFMDQQNYSSDHGPRAFDSVFVRDIIVRSKLPPCVLVEFTQPQMLARRRASIDKGAVLEFWRTVSGLKLGALVYFKDCNTGQALFFATIVVLRDEWLLRPDGSVHVGLNFGGREDFTACLAGYRSYQIRWNICVASTGFCMYETILRRLQNLEKVHLGEILLRQYSNTSSGESAEQQPFRDGWRILPSRDGDENSFTLRNGRKVRLDTSERDAVESLKQASSLDHSQSRALVHCLTNQVALVQGPPGTGKSFTGTEYVSIVLNNAPGLRILVQEKLAEINVNLWNMRAWRRVEKLLTSEGRLDVLEQLTADRDDDDRWIRVGTPDIVWKRWYRGKPANDIVAQVGPLWSLDRQERQALVENEWTQLYRAPIIAELADLFYQYCSCREQLDAIYQRSKTAILRDCRVIGATTSGAAVMFEMIEAAEPDIVLFEEAGEILEAHVIATLPRSIKQLVLIGDHQQLRPKVAEYRMTSVSRGPFSLDVSLFERLIVQGMHSYVTLAVQRRMRPEISCLIKPFYPALTDHADVSGRPDISVVLKNVIFWDHRIPENDMAALMSETPLASAKVSKRNLHEARLAIELARLLIFGGGYVRDMSGKTDDLGITSVPAITILTPYLGQLVVLRDLVRECFGELQALMNERDLEDLRSSGLLPKDEYCIETRDVSGVPAEASSRQQKRCLLFVSTVDNYQGNEADIIIVSLVRSNIDGSIGFLKEAERVTVLLSRARMAMYLIGNSETFRSHSLWDGTIFPILDASHAVLDYIPSVCTKHGVYEALRTPEDFRLRRCSWECEHRGACEHECGVPCDRLPCDLRCNELLKCGHQCISVCGERCPLICQICESDETIRSQVVDLLTFGTFQQQNLDSDAVLALGCGHLLCMSTKDGLFEMDTFYARVGNGGDGPWVRALMPDSGVNRPVPCPQCRELISRKSLKRYGRSMNARNWEALKFKYGNFVRGRCREAQQESNVAVGCKGLVKLWEETKNSRKNPFVRAAAVMGKFIGAPDATRYNAGCLVEIGMTLALRAASLNNTQGTMFTSALNLVYECIVLADTLTWIRHGVDLRVRWARLVECRQDEVRRERARRELDWVIQHSDNVTVSLDDRNEAKRLAEFLRVHTPEQQ</sequence>
<dbReference type="Gene3D" id="3.40.50.300">
    <property type="entry name" value="P-loop containing nucleotide triphosphate hydrolases"/>
    <property type="match status" value="2"/>
</dbReference>
<dbReference type="GO" id="GO:0031380">
    <property type="term" value="C:nuclear RNA-directed RNA polymerase complex"/>
    <property type="evidence" value="ECO:0007669"/>
    <property type="project" value="TreeGrafter"/>
</dbReference>
<dbReference type="InterPro" id="IPR041679">
    <property type="entry name" value="DNA2/NAM7-like_C"/>
</dbReference>
<dbReference type="CDD" id="cd17936">
    <property type="entry name" value="EEXXEc_NFX1"/>
    <property type="match status" value="1"/>
</dbReference>
<accession>A0A5J4Z3X0</accession>
<dbReference type="Pfam" id="PF13087">
    <property type="entry name" value="AAA_12"/>
    <property type="match status" value="1"/>
</dbReference>
<dbReference type="InterPro" id="IPR027417">
    <property type="entry name" value="P-loop_NTPase"/>
</dbReference>
<evidence type="ECO:0000259" key="1">
    <source>
        <dbReference type="Pfam" id="PF13086"/>
    </source>
</evidence>
<gene>
    <name evidence="3" type="ORF">FVE85_6264</name>
</gene>
<dbReference type="OrthoDB" id="2423195at2759"/>
<feature type="domain" description="DNA2/NAM7 helicase helicase" evidence="1">
    <location>
        <begin position="619"/>
        <end position="699"/>
    </location>
</feature>
<dbReference type="InterPro" id="IPR041677">
    <property type="entry name" value="DNA2/NAM7_AAA_11"/>
</dbReference>
<dbReference type="InterPro" id="IPR045055">
    <property type="entry name" value="DNA2/NAM7-like"/>
</dbReference>
<reference evidence="4" key="1">
    <citation type="journal article" date="2019" name="Nat. Commun.">
        <title>Expansion of phycobilisome linker gene families in mesophilic red algae.</title>
        <authorList>
            <person name="Lee J."/>
            <person name="Kim D."/>
            <person name="Bhattacharya D."/>
            <person name="Yoon H.S."/>
        </authorList>
    </citation>
    <scope>NUCLEOTIDE SEQUENCE [LARGE SCALE GENOMIC DNA]</scope>
    <source>
        <strain evidence="4">CCMP 1328</strain>
    </source>
</reference>
<dbReference type="GO" id="GO:0004386">
    <property type="term" value="F:helicase activity"/>
    <property type="evidence" value="ECO:0007669"/>
    <property type="project" value="InterPro"/>
</dbReference>
<feature type="domain" description="DNA2/NAM7 helicase-like C-terminal" evidence="2">
    <location>
        <begin position="714"/>
        <end position="968"/>
    </location>
</feature>
<dbReference type="GO" id="GO:0031048">
    <property type="term" value="P:regulatory ncRNA-mediated heterochromatin formation"/>
    <property type="evidence" value="ECO:0007669"/>
    <property type="project" value="TreeGrafter"/>
</dbReference>
<protein>
    <submittedName>
        <fullName evidence="3">NFX1-type zinc finger-containing protein 1</fullName>
    </submittedName>
</protein>
<dbReference type="PANTHER" id="PTHR10887:SF341">
    <property type="entry name" value="NFX1-TYPE ZINC FINGER-CONTAINING PROTEIN 1"/>
    <property type="match status" value="1"/>
</dbReference>
<organism evidence="3 4">
    <name type="scientific">Porphyridium purpureum</name>
    <name type="common">Red alga</name>
    <name type="synonym">Porphyridium cruentum</name>
    <dbReference type="NCBI Taxonomy" id="35688"/>
    <lineage>
        <taxon>Eukaryota</taxon>
        <taxon>Rhodophyta</taxon>
        <taxon>Bangiophyceae</taxon>
        <taxon>Porphyridiales</taxon>
        <taxon>Porphyridiaceae</taxon>
        <taxon>Porphyridium</taxon>
    </lineage>
</organism>
<proteinExistence type="predicted"/>
<dbReference type="CDD" id="cd18808">
    <property type="entry name" value="SF1_C_Upf1"/>
    <property type="match status" value="1"/>
</dbReference>
<dbReference type="PANTHER" id="PTHR10887">
    <property type="entry name" value="DNA2/NAM7 HELICASE FAMILY"/>
    <property type="match status" value="1"/>
</dbReference>
<dbReference type="Proteomes" id="UP000324585">
    <property type="component" value="Unassembled WGS sequence"/>
</dbReference>
<dbReference type="SUPFAM" id="SSF52540">
    <property type="entry name" value="P-loop containing nucleoside triphosphate hydrolases"/>
    <property type="match status" value="1"/>
</dbReference>
<evidence type="ECO:0000259" key="2">
    <source>
        <dbReference type="Pfam" id="PF13087"/>
    </source>
</evidence>
<keyword evidence="4" id="KW-1185">Reference proteome</keyword>
<comment type="caution">
    <text evidence="3">The sequence shown here is derived from an EMBL/GenBank/DDBJ whole genome shotgun (WGS) entry which is preliminary data.</text>
</comment>
<dbReference type="Pfam" id="PF13086">
    <property type="entry name" value="AAA_11"/>
    <property type="match status" value="1"/>
</dbReference>
<dbReference type="EMBL" id="VRMN01000001">
    <property type="protein sequence ID" value="KAA8498679.1"/>
    <property type="molecule type" value="Genomic_DNA"/>
</dbReference>
<evidence type="ECO:0000313" key="4">
    <source>
        <dbReference type="Proteomes" id="UP000324585"/>
    </source>
</evidence>
<evidence type="ECO:0000313" key="3">
    <source>
        <dbReference type="EMBL" id="KAA8498679.1"/>
    </source>
</evidence>
<dbReference type="InterPro" id="IPR047187">
    <property type="entry name" value="SF1_C_Upf1"/>
</dbReference>